<evidence type="ECO:0000256" key="4">
    <source>
        <dbReference type="ARBA" id="ARBA00023128"/>
    </source>
</evidence>
<comment type="subcellular location">
    <subcellularLocation>
        <location evidence="2">Mitochondrion</location>
    </subcellularLocation>
</comment>
<comment type="caution">
    <text evidence="7">The sequence shown here is derived from an EMBL/GenBank/DDBJ whole genome shotgun (WGS) entry which is preliminary data.</text>
</comment>
<dbReference type="InterPro" id="IPR036525">
    <property type="entry name" value="Tubulin/FtsZ_GTPase_sf"/>
</dbReference>
<evidence type="ECO:0000256" key="2">
    <source>
        <dbReference type="ARBA" id="ARBA00004173"/>
    </source>
</evidence>
<sequence length="550" mass="62007">MHEIVTLQFGHYANYVGTHFWNTQEGHFSYEQPNEDELEENRPSQLLNHDCLYRVGETQKGDATYTPRVLIYDLKGGFGSVKKYNKLYEALDAQAAQDQVDLSWDPTRMQTFQEEEYQRSAYQTHLEAEEEGAAAEEDEDKVELDKVNTWSDFNRVYYHPKSTTALSGYVMGSDIRPFDVFSYGKAAFAETEKETESYEENLRSFAEECDQLQGFQVLTDVLDGWGGFAAAYLEQLREDFPKTSILTYGLSEQGMAPGASMRHRQKRMLNESLAMSCLSELSTLYVPVQAPSRLNAQGWSKNLKFNPSNRFHTSALIAAGLDSALLPCRLRRGATLLPDLLGGLNWRNVTKIGSLSVAMPFPFGGKKLAPMVGPSSPLVDLSCPKVQPDDEIYSHVVVLRGLEAQQFAKYTVGTPRTPREVLDELLDSLPISKSLGDVKIKTPVKYPIPTSFPRFFQGLTPEGYQAEGSDGQKNERPDGTSIVYSAPVLSRLAITMSTRWQLQNMSESLRRVDWRLMPEYQGDSPGQGLTDEDFVEVKELLLNLYDIYDE</sequence>
<comment type="similarity">
    <text evidence="3">Belongs to the misato family.</text>
</comment>
<gene>
    <name evidence="7" type="primary">DML1</name>
    <name evidence="7" type="ORF">DFQ27_000528</name>
</gene>
<dbReference type="Proteomes" id="UP000807716">
    <property type="component" value="Unassembled WGS sequence"/>
</dbReference>
<dbReference type="GO" id="GO:0007005">
    <property type="term" value="P:mitochondrion organization"/>
    <property type="evidence" value="ECO:0007669"/>
    <property type="project" value="InterPro"/>
</dbReference>
<dbReference type="SUPFAM" id="SSF52490">
    <property type="entry name" value="Tubulin nucleotide-binding domain-like"/>
    <property type="match status" value="1"/>
</dbReference>
<dbReference type="Pfam" id="PF14881">
    <property type="entry name" value="Tubulin_3"/>
    <property type="match status" value="1"/>
</dbReference>
<dbReference type="GO" id="GO:0005739">
    <property type="term" value="C:mitochondrion"/>
    <property type="evidence" value="ECO:0007669"/>
    <property type="project" value="UniProtKB-SubCell"/>
</dbReference>
<dbReference type="InterPro" id="IPR029209">
    <property type="entry name" value="DML1/Misato_tubulin"/>
</dbReference>
<dbReference type="AlphaFoldDB" id="A0A9P6QEP3"/>
<evidence type="ECO:0000259" key="6">
    <source>
        <dbReference type="Pfam" id="PF14881"/>
    </source>
</evidence>
<feature type="domain" description="DML1/Misato tubulin" evidence="6">
    <location>
        <begin position="143"/>
        <end position="330"/>
    </location>
</feature>
<protein>
    <submittedName>
        <fullName evidence="7">MtDNA inheritance, partitioning of the mitochondrial organelle</fullName>
    </submittedName>
</protein>
<evidence type="ECO:0000256" key="1">
    <source>
        <dbReference type="ARBA" id="ARBA00003757"/>
    </source>
</evidence>
<keyword evidence="4" id="KW-0496">Mitochondrion</keyword>
<dbReference type="Pfam" id="PF10644">
    <property type="entry name" value="Misat_Tub_SegII"/>
    <property type="match status" value="1"/>
</dbReference>
<dbReference type="PANTHER" id="PTHR13391:SF0">
    <property type="entry name" value="PROTEIN MISATO HOMOLOG 1"/>
    <property type="match status" value="1"/>
</dbReference>
<dbReference type="OrthoDB" id="271881at2759"/>
<dbReference type="InterPro" id="IPR049942">
    <property type="entry name" value="DML1/Misato"/>
</dbReference>
<evidence type="ECO:0000313" key="8">
    <source>
        <dbReference type="Proteomes" id="UP000807716"/>
    </source>
</evidence>
<organism evidence="7 8">
    <name type="scientific">Actinomortierella ambigua</name>
    <dbReference type="NCBI Taxonomy" id="1343610"/>
    <lineage>
        <taxon>Eukaryota</taxon>
        <taxon>Fungi</taxon>
        <taxon>Fungi incertae sedis</taxon>
        <taxon>Mucoromycota</taxon>
        <taxon>Mortierellomycotina</taxon>
        <taxon>Mortierellomycetes</taxon>
        <taxon>Mortierellales</taxon>
        <taxon>Mortierellaceae</taxon>
        <taxon>Actinomortierella</taxon>
    </lineage>
</organism>
<dbReference type="CDD" id="cd06060">
    <property type="entry name" value="misato"/>
    <property type="match status" value="1"/>
</dbReference>
<dbReference type="PANTHER" id="PTHR13391">
    <property type="entry name" value="MITOCHONDRIAL DISTRIBUTION REGULATOR MISATO"/>
    <property type="match status" value="1"/>
</dbReference>
<evidence type="ECO:0000259" key="5">
    <source>
        <dbReference type="Pfam" id="PF10644"/>
    </source>
</evidence>
<accession>A0A9P6QEP3</accession>
<dbReference type="InterPro" id="IPR019605">
    <property type="entry name" value="Misato_II_tubulin-like"/>
</dbReference>
<dbReference type="Gene3D" id="3.40.50.1440">
    <property type="entry name" value="Tubulin/FtsZ, GTPase domain"/>
    <property type="match status" value="1"/>
</dbReference>
<proteinExistence type="inferred from homology"/>
<feature type="domain" description="Misato Segment II tubulin-like" evidence="5">
    <location>
        <begin position="2"/>
        <end position="127"/>
    </location>
</feature>
<keyword evidence="8" id="KW-1185">Reference proteome</keyword>
<evidence type="ECO:0000313" key="7">
    <source>
        <dbReference type="EMBL" id="KAG0265578.1"/>
    </source>
</evidence>
<evidence type="ECO:0000256" key="3">
    <source>
        <dbReference type="ARBA" id="ARBA00008507"/>
    </source>
</evidence>
<reference evidence="7" key="1">
    <citation type="journal article" date="2020" name="Fungal Divers.">
        <title>Resolving the Mortierellaceae phylogeny through synthesis of multi-gene phylogenetics and phylogenomics.</title>
        <authorList>
            <person name="Vandepol N."/>
            <person name="Liber J."/>
            <person name="Desiro A."/>
            <person name="Na H."/>
            <person name="Kennedy M."/>
            <person name="Barry K."/>
            <person name="Grigoriev I.V."/>
            <person name="Miller A.N."/>
            <person name="O'Donnell K."/>
            <person name="Stajich J.E."/>
            <person name="Bonito G."/>
        </authorList>
    </citation>
    <scope>NUCLEOTIDE SEQUENCE</scope>
    <source>
        <strain evidence="7">BC1065</strain>
    </source>
</reference>
<name>A0A9P6QEP3_9FUNG</name>
<comment type="function">
    <text evidence="1">Involved in the partitioning of the mitochondrial organelle and mitochondrial DNA (mtDNA) inheritance.</text>
</comment>
<dbReference type="EMBL" id="JAAAJB010000113">
    <property type="protein sequence ID" value="KAG0265578.1"/>
    <property type="molecule type" value="Genomic_DNA"/>
</dbReference>